<sequence>MRLSSSQANPVYYEADYPDASMTSLLFTLVVPEGEAAPPYSPTTLTFYRTLYSPYTGVKTGINVTTDKIHLLTDAGGCL</sequence>
<gene>
    <name evidence="1" type="ORF">SDC9_195999</name>
</gene>
<comment type="caution">
    <text evidence="1">The sequence shown here is derived from an EMBL/GenBank/DDBJ whole genome shotgun (WGS) entry which is preliminary data.</text>
</comment>
<dbReference type="AlphaFoldDB" id="A0A645IC30"/>
<protein>
    <submittedName>
        <fullName evidence="1">Uncharacterized protein</fullName>
    </submittedName>
</protein>
<dbReference type="EMBL" id="VSSQ01110677">
    <property type="protein sequence ID" value="MPN48392.1"/>
    <property type="molecule type" value="Genomic_DNA"/>
</dbReference>
<accession>A0A645IC30</accession>
<reference evidence="1" key="1">
    <citation type="submission" date="2019-08" db="EMBL/GenBank/DDBJ databases">
        <authorList>
            <person name="Kucharzyk K."/>
            <person name="Murdoch R.W."/>
            <person name="Higgins S."/>
            <person name="Loffler F."/>
        </authorList>
    </citation>
    <scope>NUCLEOTIDE SEQUENCE</scope>
</reference>
<organism evidence="1">
    <name type="scientific">bioreactor metagenome</name>
    <dbReference type="NCBI Taxonomy" id="1076179"/>
    <lineage>
        <taxon>unclassified sequences</taxon>
        <taxon>metagenomes</taxon>
        <taxon>ecological metagenomes</taxon>
    </lineage>
</organism>
<evidence type="ECO:0000313" key="1">
    <source>
        <dbReference type="EMBL" id="MPN48392.1"/>
    </source>
</evidence>
<name>A0A645IC30_9ZZZZ</name>
<proteinExistence type="predicted"/>